<evidence type="ECO:0000313" key="4">
    <source>
        <dbReference type="Proteomes" id="UP000799536"/>
    </source>
</evidence>
<dbReference type="CDD" id="cd09630">
    <property type="entry name" value="CDH_like_cytochrome"/>
    <property type="match status" value="1"/>
</dbReference>
<dbReference type="Proteomes" id="UP000799536">
    <property type="component" value="Unassembled WGS sequence"/>
</dbReference>
<evidence type="ECO:0000313" key="3">
    <source>
        <dbReference type="EMBL" id="KAF2198785.1"/>
    </source>
</evidence>
<sequence length="227" mass="24707">MKSFEILSTNVLLLSTALAQWTTVPFYEASTGITYASFTLPNQVSYRIALPEQSNSSDAILQVFAPKTFGWCGLAWGGHMRNNPLSVNWATSASTGPKGITSSRMAFSYSSTPSPNPNATHTLLPLATTSNSTHWTVTSRCQGCTRYSSADGDMIIDAGDSTLFAYACSSTVPTTPNSNTSAFRIHQDTGIWTHDLKMAKSREYGVWLRRNGLETGGGNETKVRIKW</sequence>
<accession>A0A9P4MWB5</accession>
<dbReference type="InterPro" id="IPR015920">
    <property type="entry name" value="Cellobiose_DH-like_cyt"/>
</dbReference>
<feature type="domain" description="Cellobiose dehydrogenase-like cytochrome" evidence="2">
    <location>
        <begin position="26"/>
        <end position="204"/>
    </location>
</feature>
<dbReference type="Pfam" id="PF16010">
    <property type="entry name" value="CDH-cyt"/>
    <property type="match status" value="1"/>
</dbReference>
<proteinExistence type="predicted"/>
<feature type="chain" id="PRO_5040304254" evidence="1">
    <location>
        <begin position="20"/>
        <end position="227"/>
    </location>
</feature>
<dbReference type="Gene3D" id="2.60.40.1210">
    <property type="entry name" value="Cellobiose dehydrogenase, cytochrome domain"/>
    <property type="match status" value="1"/>
</dbReference>
<dbReference type="OrthoDB" id="413885at2759"/>
<dbReference type="PANTHER" id="PTHR47797">
    <property type="entry name" value="DEHYDROGENASE, PUTATIVE (AFU_ORTHOLOGUE AFUA_8G05805)-RELATED"/>
    <property type="match status" value="1"/>
</dbReference>
<evidence type="ECO:0000256" key="1">
    <source>
        <dbReference type="SAM" id="SignalP"/>
    </source>
</evidence>
<feature type="signal peptide" evidence="1">
    <location>
        <begin position="1"/>
        <end position="19"/>
    </location>
</feature>
<keyword evidence="1" id="KW-0732">Signal</keyword>
<reference evidence="3" key="1">
    <citation type="journal article" date="2020" name="Stud. Mycol.">
        <title>101 Dothideomycetes genomes: a test case for predicting lifestyles and emergence of pathogens.</title>
        <authorList>
            <person name="Haridas S."/>
            <person name="Albert R."/>
            <person name="Binder M."/>
            <person name="Bloem J."/>
            <person name="Labutti K."/>
            <person name="Salamov A."/>
            <person name="Andreopoulos B."/>
            <person name="Baker S."/>
            <person name="Barry K."/>
            <person name="Bills G."/>
            <person name="Bluhm B."/>
            <person name="Cannon C."/>
            <person name="Castanera R."/>
            <person name="Culley D."/>
            <person name="Daum C."/>
            <person name="Ezra D."/>
            <person name="Gonzalez J."/>
            <person name="Henrissat B."/>
            <person name="Kuo A."/>
            <person name="Liang C."/>
            <person name="Lipzen A."/>
            <person name="Lutzoni F."/>
            <person name="Magnuson J."/>
            <person name="Mondo S."/>
            <person name="Nolan M."/>
            <person name="Ohm R."/>
            <person name="Pangilinan J."/>
            <person name="Park H.-J."/>
            <person name="Ramirez L."/>
            <person name="Alfaro M."/>
            <person name="Sun H."/>
            <person name="Tritt A."/>
            <person name="Yoshinaga Y."/>
            <person name="Zwiers L.-H."/>
            <person name="Turgeon B."/>
            <person name="Goodwin S."/>
            <person name="Spatafora J."/>
            <person name="Crous P."/>
            <person name="Grigoriev I."/>
        </authorList>
    </citation>
    <scope>NUCLEOTIDE SEQUENCE</scope>
    <source>
        <strain evidence="3">ATCC 74209</strain>
    </source>
</reference>
<gene>
    <name evidence="3" type="ORF">GQ43DRAFT_474229</name>
</gene>
<dbReference type="SUPFAM" id="SSF49344">
    <property type="entry name" value="CBD9-like"/>
    <property type="match status" value="1"/>
</dbReference>
<dbReference type="PANTHER" id="PTHR47797:SF5">
    <property type="entry name" value="CELLOBIOSE DEHYDROGENASE CYTOCHROME DOMAIN-CONTAINING PROTEIN"/>
    <property type="match status" value="1"/>
</dbReference>
<evidence type="ECO:0000259" key="2">
    <source>
        <dbReference type="Pfam" id="PF16010"/>
    </source>
</evidence>
<comment type="caution">
    <text evidence="3">The sequence shown here is derived from an EMBL/GenBank/DDBJ whole genome shotgun (WGS) entry which is preliminary data.</text>
</comment>
<dbReference type="EMBL" id="ML994118">
    <property type="protein sequence ID" value="KAF2198785.1"/>
    <property type="molecule type" value="Genomic_DNA"/>
</dbReference>
<dbReference type="AlphaFoldDB" id="A0A9P4MWB5"/>
<keyword evidence="4" id="KW-1185">Reference proteome</keyword>
<name>A0A9P4MWB5_9PLEO</name>
<organism evidence="3 4">
    <name type="scientific">Delitschia confertaspora ATCC 74209</name>
    <dbReference type="NCBI Taxonomy" id="1513339"/>
    <lineage>
        <taxon>Eukaryota</taxon>
        <taxon>Fungi</taxon>
        <taxon>Dikarya</taxon>
        <taxon>Ascomycota</taxon>
        <taxon>Pezizomycotina</taxon>
        <taxon>Dothideomycetes</taxon>
        <taxon>Pleosporomycetidae</taxon>
        <taxon>Pleosporales</taxon>
        <taxon>Delitschiaceae</taxon>
        <taxon>Delitschia</taxon>
    </lineage>
</organism>
<protein>
    <submittedName>
        <fullName evidence="3">CBD9-like protein</fullName>
    </submittedName>
</protein>